<feature type="compositionally biased region" description="Acidic residues" evidence="3">
    <location>
        <begin position="222"/>
        <end position="236"/>
    </location>
</feature>
<dbReference type="SUPFAM" id="SSF52540">
    <property type="entry name" value="P-loop containing nucleoside triphosphate hydrolases"/>
    <property type="match status" value="1"/>
</dbReference>
<name>A0A9P4HA20_9PLEO</name>
<evidence type="ECO:0000313" key="6">
    <source>
        <dbReference type="Proteomes" id="UP000799777"/>
    </source>
</evidence>
<feature type="region of interest" description="Disordered" evidence="3">
    <location>
        <begin position="177"/>
        <end position="289"/>
    </location>
</feature>
<dbReference type="GO" id="GO:0000723">
    <property type="term" value="P:telomere maintenance"/>
    <property type="evidence" value="ECO:0007669"/>
    <property type="project" value="TreeGrafter"/>
</dbReference>
<keyword evidence="2" id="KW-0539">Nucleus</keyword>
<dbReference type="GO" id="GO:0000400">
    <property type="term" value="F:four-way junction DNA binding"/>
    <property type="evidence" value="ECO:0007669"/>
    <property type="project" value="TreeGrafter"/>
</dbReference>
<evidence type="ECO:0000256" key="1">
    <source>
        <dbReference type="ARBA" id="ARBA00004123"/>
    </source>
</evidence>
<evidence type="ECO:0000259" key="4">
    <source>
        <dbReference type="Pfam" id="PF08423"/>
    </source>
</evidence>
<dbReference type="GO" id="GO:0005657">
    <property type="term" value="C:replication fork"/>
    <property type="evidence" value="ECO:0007669"/>
    <property type="project" value="TreeGrafter"/>
</dbReference>
<sequence length="454" mass="48872">MTSSVADGRPAEVLLASSLVRDEELDRLLEGACGLGKSKGGGEERLGTGAKSLDDALDGGLKGGKVTGIWEENGGGGMKVCRALLVSSLLKYPRSTAAVVDTTGNFDVLKLYTLILSRLQKDADALAAVRTATEFGAEDGVEDVAAKILDHVNIMRVFDFVGMREAIGEIRDDLEGREAGKSRREETRLEQVTKAKPLSPEPAPGPPEQRKQPVPKRTVVQDSEDEDKGEDEEEMLFDTSPPPAPAELVVEEPAPETPFPDTNPVPEVRPIPHASKLPLPPSDDSAHGGKPTFILLDNITQVLTPLLKRDSTHANALASTFLHTLSHLTSTHNLHTILMNPAAPPRFTSPARQRQQQEQRRPDPPTPPSVFASCDLIPNLLGVLGRYVDTGILVGSMPRQKIDARVWYKGSDGRGGGGGNAGRKVRGVEMCGVMEVLWDRWEGRGGGWGVLDHS</sequence>
<dbReference type="OrthoDB" id="336321at2759"/>
<dbReference type="InterPro" id="IPR027417">
    <property type="entry name" value="P-loop_NTPase"/>
</dbReference>
<dbReference type="GO" id="GO:0008094">
    <property type="term" value="F:ATP-dependent activity, acting on DNA"/>
    <property type="evidence" value="ECO:0007669"/>
    <property type="project" value="TreeGrafter"/>
</dbReference>
<dbReference type="PANTHER" id="PTHR46457:SF1">
    <property type="entry name" value="DNA REPAIR PROTEIN RAD51 HOMOLOG 4"/>
    <property type="match status" value="1"/>
</dbReference>
<dbReference type="InterPro" id="IPR051988">
    <property type="entry name" value="HRR_RAD51_Paralog"/>
</dbReference>
<evidence type="ECO:0000256" key="3">
    <source>
        <dbReference type="SAM" id="MobiDB-lite"/>
    </source>
</evidence>
<organism evidence="5 6">
    <name type="scientific">Setomelanomma holmii</name>
    <dbReference type="NCBI Taxonomy" id="210430"/>
    <lineage>
        <taxon>Eukaryota</taxon>
        <taxon>Fungi</taxon>
        <taxon>Dikarya</taxon>
        <taxon>Ascomycota</taxon>
        <taxon>Pezizomycotina</taxon>
        <taxon>Dothideomycetes</taxon>
        <taxon>Pleosporomycetidae</taxon>
        <taxon>Pleosporales</taxon>
        <taxon>Pleosporineae</taxon>
        <taxon>Phaeosphaeriaceae</taxon>
        <taxon>Setomelanomma</taxon>
    </lineage>
</organism>
<dbReference type="GO" id="GO:0003697">
    <property type="term" value="F:single-stranded DNA binding"/>
    <property type="evidence" value="ECO:0007669"/>
    <property type="project" value="TreeGrafter"/>
</dbReference>
<dbReference type="GO" id="GO:0042148">
    <property type="term" value="P:DNA strand invasion"/>
    <property type="evidence" value="ECO:0007669"/>
    <property type="project" value="TreeGrafter"/>
</dbReference>
<dbReference type="Pfam" id="PF08423">
    <property type="entry name" value="Rad51"/>
    <property type="match status" value="1"/>
</dbReference>
<dbReference type="Gene3D" id="3.40.50.300">
    <property type="entry name" value="P-loop containing nucleotide triphosphate hydrolases"/>
    <property type="match status" value="1"/>
</dbReference>
<dbReference type="GO" id="GO:0033063">
    <property type="term" value="C:Rad51B-Rad51C-Rad51D-XRCC2 complex"/>
    <property type="evidence" value="ECO:0007669"/>
    <property type="project" value="TreeGrafter"/>
</dbReference>
<dbReference type="EMBL" id="ML978202">
    <property type="protein sequence ID" value="KAF2029346.1"/>
    <property type="molecule type" value="Genomic_DNA"/>
</dbReference>
<dbReference type="GO" id="GO:0005815">
    <property type="term" value="C:microtubule organizing center"/>
    <property type="evidence" value="ECO:0007669"/>
    <property type="project" value="TreeGrafter"/>
</dbReference>
<feature type="region of interest" description="Disordered" evidence="3">
    <location>
        <begin position="340"/>
        <end position="369"/>
    </location>
</feature>
<comment type="subcellular location">
    <subcellularLocation>
        <location evidence="1">Nucleus</location>
    </subcellularLocation>
</comment>
<keyword evidence="6" id="KW-1185">Reference proteome</keyword>
<feature type="compositionally biased region" description="Basic and acidic residues" evidence="3">
    <location>
        <begin position="177"/>
        <end position="193"/>
    </location>
</feature>
<reference evidence="5" key="1">
    <citation type="journal article" date="2020" name="Stud. Mycol.">
        <title>101 Dothideomycetes genomes: a test case for predicting lifestyles and emergence of pathogens.</title>
        <authorList>
            <person name="Haridas S."/>
            <person name="Albert R."/>
            <person name="Binder M."/>
            <person name="Bloem J."/>
            <person name="Labutti K."/>
            <person name="Salamov A."/>
            <person name="Andreopoulos B."/>
            <person name="Baker S."/>
            <person name="Barry K."/>
            <person name="Bills G."/>
            <person name="Bluhm B."/>
            <person name="Cannon C."/>
            <person name="Castanera R."/>
            <person name="Culley D."/>
            <person name="Daum C."/>
            <person name="Ezra D."/>
            <person name="Gonzalez J."/>
            <person name="Henrissat B."/>
            <person name="Kuo A."/>
            <person name="Liang C."/>
            <person name="Lipzen A."/>
            <person name="Lutzoni F."/>
            <person name="Magnuson J."/>
            <person name="Mondo S."/>
            <person name="Nolan M."/>
            <person name="Ohm R."/>
            <person name="Pangilinan J."/>
            <person name="Park H.-J."/>
            <person name="Ramirez L."/>
            <person name="Alfaro M."/>
            <person name="Sun H."/>
            <person name="Tritt A."/>
            <person name="Yoshinaga Y."/>
            <person name="Zwiers L.-H."/>
            <person name="Turgeon B."/>
            <person name="Goodwin S."/>
            <person name="Spatafora J."/>
            <person name="Crous P."/>
            <person name="Grigoriev I."/>
        </authorList>
    </citation>
    <scope>NUCLEOTIDE SEQUENCE</scope>
    <source>
        <strain evidence="5">CBS 110217</strain>
    </source>
</reference>
<dbReference type="GO" id="GO:0007131">
    <property type="term" value="P:reciprocal meiotic recombination"/>
    <property type="evidence" value="ECO:0007669"/>
    <property type="project" value="TreeGrafter"/>
</dbReference>
<evidence type="ECO:0000256" key="2">
    <source>
        <dbReference type="ARBA" id="ARBA00023242"/>
    </source>
</evidence>
<gene>
    <name evidence="5" type="ORF">EK21DRAFT_113075</name>
</gene>
<dbReference type="Proteomes" id="UP000799777">
    <property type="component" value="Unassembled WGS sequence"/>
</dbReference>
<dbReference type="InterPro" id="IPR013632">
    <property type="entry name" value="Rad51_C"/>
</dbReference>
<dbReference type="PANTHER" id="PTHR46457">
    <property type="entry name" value="DNA REPAIR PROTEIN RAD51 HOMOLOG 4"/>
    <property type="match status" value="1"/>
</dbReference>
<feature type="compositionally biased region" description="Pro residues" evidence="3">
    <location>
        <begin position="255"/>
        <end position="269"/>
    </location>
</feature>
<dbReference type="AlphaFoldDB" id="A0A9P4HA20"/>
<proteinExistence type="predicted"/>
<evidence type="ECO:0000313" key="5">
    <source>
        <dbReference type="EMBL" id="KAF2029346.1"/>
    </source>
</evidence>
<comment type="caution">
    <text evidence="5">The sequence shown here is derived from an EMBL/GenBank/DDBJ whole genome shotgun (WGS) entry which is preliminary data.</text>
</comment>
<protein>
    <recommendedName>
        <fullName evidence="4">Rad51-like C-terminal domain-containing protein</fullName>
    </recommendedName>
</protein>
<feature type="domain" description="Rad51-like C-terminal" evidence="4">
    <location>
        <begin position="46"/>
        <end position="142"/>
    </location>
</feature>
<dbReference type="GO" id="GO:0000724">
    <property type="term" value="P:double-strand break repair via homologous recombination"/>
    <property type="evidence" value="ECO:0007669"/>
    <property type="project" value="TreeGrafter"/>
</dbReference>
<accession>A0A9P4HA20</accession>